<dbReference type="Gene3D" id="3.40.190.290">
    <property type="match status" value="1"/>
</dbReference>
<dbReference type="PANTHER" id="PTHR30419">
    <property type="entry name" value="HTH-TYPE TRANSCRIPTIONAL REGULATOR YBHD"/>
    <property type="match status" value="1"/>
</dbReference>
<dbReference type="GO" id="GO:0003700">
    <property type="term" value="F:DNA-binding transcription factor activity"/>
    <property type="evidence" value="ECO:0007669"/>
    <property type="project" value="InterPro"/>
</dbReference>
<dbReference type="Gene3D" id="1.10.10.10">
    <property type="entry name" value="Winged helix-like DNA-binding domain superfamily/Winged helix DNA-binding domain"/>
    <property type="match status" value="1"/>
</dbReference>
<evidence type="ECO:0000313" key="6">
    <source>
        <dbReference type="Proteomes" id="UP000179145"/>
    </source>
</evidence>
<dbReference type="KEGG" id="kba:A0U89_08695"/>
<comment type="similarity">
    <text evidence="1">Belongs to the LysR transcriptional regulatory family.</text>
</comment>
<keyword evidence="2" id="KW-0805">Transcription regulation</keyword>
<accession>A0A1D8UU88</accession>
<dbReference type="SUPFAM" id="SSF53850">
    <property type="entry name" value="Periplasmic binding protein-like II"/>
    <property type="match status" value="1"/>
</dbReference>
<proteinExistence type="inferred from homology"/>
<sequence>MASNVDSTPQWFMQRRIKLQHIKVLASFPQHETLHQVAKHLGISQPAASKIIAELETAVRHELFTRSGRLLIPNDLGKILIRHSVAMLRELGHASDELAAMVDGRRGHVAIGAIDGPTVNELADFLVYLKEHFPLIEARVETASSVQLIKLLEQRKLDIVLGRATPTLDRSRFSYREIGAERLAVVGRYGHPLSQEKRLRIKDIQQENWIIQSKNSTLRAWFDALFVERDLSAPAHIVNTNSLLMTLAYLSRTDALSVLSEPVALQQAACKQLSILSIDVDTTTTPYGLIVPVDTSSSPILTTILNVLTPLVRKHYSHKTT</sequence>
<evidence type="ECO:0000313" key="5">
    <source>
        <dbReference type="EMBL" id="AOX17205.1"/>
    </source>
</evidence>
<dbReference type="Proteomes" id="UP000179145">
    <property type="component" value="Chromosome"/>
</dbReference>
<dbReference type="PANTHER" id="PTHR30419:SF8">
    <property type="entry name" value="NITROGEN ASSIMILATION TRANSCRIPTIONAL ACTIVATOR-RELATED"/>
    <property type="match status" value="1"/>
</dbReference>
<dbReference type="eggNOG" id="COG0583">
    <property type="taxonomic scope" value="Bacteria"/>
</dbReference>
<dbReference type="SUPFAM" id="SSF46785">
    <property type="entry name" value="Winged helix' DNA-binding domain"/>
    <property type="match status" value="1"/>
</dbReference>
<dbReference type="OrthoDB" id="9806538at2"/>
<protein>
    <submittedName>
        <fullName evidence="5">Uncharacterized protein</fullName>
    </submittedName>
</protein>
<dbReference type="Pfam" id="PF03466">
    <property type="entry name" value="LysR_substrate"/>
    <property type="match status" value="1"/>
</dbReference>
<evidence type="ECO:0000256" key="4">
    <source>
        <dbReference type="ARBA" id="ARBA00023163"/>
    </source>
</evidence>
<dbReference type="InterPro" id="IPR036390">
    <property type="entry name" value="WH_DNA-bd_sf"/>
</dbReference>
<dbReference type="STRING" id="153496.A0U89_08695"/>
<dbReference type="GO" id="GO:0003677">
    <property type="term" value="F:DNA binding"/>
    <property type="evidence" value="ECO:0007669"/>
    <property type="project" value="UniProtKB-KW"/>
</dbReference>
<keyword evidence="6" id="KW-1185">Reference proteome</keyword>
<evidence type="ECO:0000256" key="2">
    <source>
        <dbReference type="ARBA" id="ARBA00023015"/>
    </source>
</evidence>
<dbReference type="Pfam" id="PF00126">
    <property type="entry name" value="HTH_1"/>
    <property type="match status" value="1"/>
</dbReference>
<organism evidence="5 6">
    <name type="scientific">Kozakia baliensis</name>
    <dbReference type="NCBI Taxonomy" id="153496"/>
    <lineage>
        <taxon>Bacteria</taxon>
        <taxon>Pseudomonadati</taxon>
        <taxon>Pseudomonadota</taxon>
        <taxon>Alphaproteobacteria</taxon>
        <taxon>Acetobacterales</taxon>
        <taxon>Acetobacteraceae</taxon>
        <taxon>Kozakia</taxon>
    </lineage>
</organism>
<evidence type="ECO:0000256" key="1">
    <source>
        <dbReference type="ARBA" id="ARBA00009437"/>
    </source>
</evidence>
<dbReference type="EMBL" id="CP014674">
    <property type="protein sequence ID" value="AOX17205.1"/>
    <property type="molecule type" value="Genomic_DNA"/>
</dbReference>
<evidence type="ECO:0000256" key="3">
    <source>
        <dbReference type="ARBA" id="ARBA00023125"/>
    </source>
</evidence>
<dbReference type="InterPro" id="IPR000847">
    <property type="entry name" value="LysR_HTH_N"/>
</dbReference>
<name>A0A1D8UU88_9PROT</name>
<gene>
    <name evidence="5" type="ORF">A0U89_08695</name>
</gene>
<dbReference type="InterPro" id="IPR036388">
    <property type="entry name" value="WH-like_DNA-bd_sf"/>
</dbReference>
<dbReference type="InterPro" id="IPR005119">
    <property type="entry name" value="LysR_subst-bd"/>
</dbReference>
<dbReference type="InterPro" id="IPR050950">
    <property type="entry name" value="HTH-type_LysR_regulators"/>
</dbReference>
<keyword evidence="3" id="KW-0238">DNA-binding</keyword>
<dbReference type="GO" id="GO:0005829">
    <property type="term" value="C:cytosol"/>
    <property type="evidence" value="ECO:0007669"/>
    <property type="project" value="TreeGrafter"/>
</dbReference>
<dbReference type="PROSITE" id="PS50931">
    <property type="entry name" value="HTH_LYSR"/>
    <property type="match status" value="1"/>
</dbReference>
<dbReference type="RefSeq" id="WP_070402856.1">
    <property type="nucleotide sequence ID" value="NZ_BJVW01000006.1"/>
</dbReference>
<reference evidence="5 6" key="1">
    <citation type="journal article" date="2016" name="Microb. Cell Fact.">
        <title>Dissection of exopolysaccharide biosynthesis in Kozakia baliensis.</title>
        <authorList>
            <person name="Brandt J.U."/>
            <person name="Jakob F."/>
            <person name="Behr J."/>
            <person name="Geissler A.J."/>
            <person name="Vogel R.F."/>
        </authorList>
    </citation>
    <scope>NUCLEOTIDE SEQUENCE [LARGE SCALE GENOMIC DNA]</scope>
    <source>
        <strain evidence="5 6">DSM 14400</strain>
    </source>
</reference>
<keyword evidence="4" id="KW-0804">Transcription</keyword>
<dbReference type="AlphaFoldDB" id="A0A1D8UU88"/>